<feature type="region of interest" description="Disordered" evidence="1">
    <location>
        <begin position="155"/>
        <end position="181"/>
    </location>
</feature>
<name>A0A5N5HRP7_9ROSA</name>
<sequence length="190" mass="21281">MERGPRENRNHLCLLCLFGRSKKKKRAFAVYKRLLRPLAPRPRRSPLRGIFDIVWLQQRSSIVRRPPTLAVLSGTIAPSGGSKFPEIDIFKKVYVRPRDELTEPPSGPYASSSRQRTKQVETLTSEIGAQNNWMNQIRRALQISGIQFPDFELAPETTSQPSATAATTSQPSNTATTPPTGDCDIADLFF</sequence>
<evidence type="ECO:0000256" key="1">
    <source>
        <dbReference type="SAM" id="MobiDB-lite"/>
    </source>
</evidence>
<evidence type="ECO:0000313" key="2">
    <source>
        <dbReference type="EMBL" id="KAB2629497.1"/>
    </source>
</evidence>
<feature type="region of interest" description="Disordered" evidence="1">
    <location>
        <begin position="100"/>
        <end position="119"/>
    </location>
</feature>
<dbReference type="AlphaFoldDB" id="A0A5N5HRP7"/>
<feature type="compositionally biased region" description="Low complexity" evidence="1">
    <location>
        <begin position="157"/>
        <end position="180"/>
    </location>
</feature>
<feature type="compositionally biased region" description="Polar residues" evidence="1">
    <location>
        <begin position="109"/>
        <end position="119"/>
    </location>
</feature>
<proteinExistence type="predicted"/>
<evidence type="ECO:0000313" key="3">
    <source>
        <dbReference type="Proteomes" id="UP000327157"/>
    </source>
</evidence>
<reference evidence="2 3" key="3">
    <citation type="submission" date="2019-11" db="EMBL/GenBank/DDBJ databases">
        <title>A de novo genome assembly of a pear dwarfing rootstock.</title>
        <authorList>
            <person name="Wang F."/>
            <person name="Wang J."/>
            <person name="Li S."/>
            <person name="Zhang Y."/>
            <person name="Fang M."/>
            <person name="Ma L."/>
            <person name="Zhao Y."/>
            <person name="Jiang S."/>
        </authorList>
    </citation>
    <scope>NUCLEOTIDE SEQUENCE [LARGE SCALE GENOMIC DNA]</scope>
    <source>
        <strain evidence="2">S2</strain>
        <tissue evidence="2">Leaf</tissue>
    </source>
</reference>
<dbReference type="EMBL" id="SMOL01000148">
    <property type="protein sequence ID" value="KAB2629497.1"/>
    <property type="molecule type" value="Genomic_DNA"/>
</dbReference>
<comment type="caution">
    <text evidence="2">The sequence shown here is derived from an EMBL/GenBank/DDBJ whole genome shotgun (WGS) entry which is preliminary data.</text>
</comment>
<reference evidence="2 3" key="1">
    <citation type="submission" date="2019-09" db="EMBL/GenBank/DDBJ databases">
        <authorList>
            <person name="Ou C."/>
        </authorList>
    </citation>
    <scope>NUCLEOTIDE SEQUENCE [LARGE SCALE GENOMIC DNA]</scope>
    <source>
        <strain evidence="2">S2</strain>
        <tissue evidence="2">Leaf</tissue>
    </source>
</reference>
<accession>A0A5N5HRP7</accession>
<keyword evidence="3" id="KW-1185">Reference proteome</keyword>
<organism evidence="2 3">
    <name type="scientific">Pyrus ussuriensis x Pyrus communis</name>
    <dbReference type="NCBI Taxonomy" id="2448454"/>
    <lineage>
        <taxon>Eukaryota</taxon>
        <taxon>Viridiplantae</taxon>
        <taxon>Streptophyta</taxon>
        <taxon>Embryophyta</taxon>
        <taxon>Tracheophyta</taxon>
        <taxon>Spermatophyta</taxon>
        <taxon>Magnoliopsida</taxon>
        <taxon>eudicotyledons</taxon>
        <taxon>Gunneridae</taxon>
        <taxon>Pentapetalae</taxon>
        <taxon>rosids</taxon>
        <taxon>fabids</taxon>
        <taxon>Rosales</taxon>
        <taxon>Rosaceae</taxon>
        <taxon>Amygdaloideae</taxon>
        <taxon>Maleae</taxon>
        <taxon>Pyrus</taxon>
    </lineage>
</organism>
<reference evidence="3" key="2">
    <citation type="submission" date="2019-10" db="EMBL/GenBank/DDBJ databases">
        <title>A de novo genome assembly of a pear dwarfing rootstock.</title>
        <authorList>
            <person name="Wang F."/>
            <person name="Wang J."/>
            <person name="Li S."/>
            <person name="Zhang Y."/>
            <person name="Fang M."/>
            <person name="Ma L."/>
            <person name="Zhao Y."/>
            <person name="Jiang S."/>
        </authorList>
    </citation>
    <scope>NUCLEOTIDE SEQUENCE [LARGE SCALE GENOMIC DNA]</scope>
</reference>
<gene>
    <name evidence="2" type="ORF">D8674_034292</name>
</gene>
<dbReference type="Proteomes" id="UP000327157">
    <property type="component" value="Chromosome 8"/>
</dbReference>
<protein>
    <submittedName>
        <fullName evidence="2">Uncharacterized protein</fullName>
    </submittedName>
</protein>